<dbReference type="SUPFAM" id="SSF49265">
    <property type="entry name" value="Fibronectin type III"/>
    <property type="match status" value="1"/>
</dbReference>
<dbReference type="InParanoid" id="D6Z1M8"/>
<dbReference type="AlphaFoldDB" id="D6Z1M8"/>
<dbReference type="SUPFAM" id="SSF48695">
    <property type="entry name" value="Multiheme cytochromes"/>
    <property type="match status" value="1"/>
</dbReference>
<dbReference type="InterPro" id="IPR036116">
    <property type="entry name" value="FN3_sf"/>
</dbReference>
<dbReference type="InterPro" id="IPR036280">
    <property type="entry name" value="Multihaem_cyt_sf"/>
</dbReference>
<organism evidence="4 5">
    <name type="scientific">Desulfurivibrio alkaliphilus (strain DSM 19089 / UNIQEM U267 / AHT2)</name>
    <dbReference type="NCBI Taxonomy" id="589865"/>
    <lineage>
        <taxon>Bacteria</taxon>
        <taxon>Pseudomonadati</taxon>
        <taxon>Thermodesulfobacteriota</taxon>
        <taxon>Desulfobulbia</taxon>
        <taxon>Desulfobulbales</taxon>
        <taxon>Desulfobulbaceae</taxon>
        <taxon>Desulfurivibrio</taxon>
    </lineage>
</organism>
<feature type="domain" description="Fibronectin type-III" evidence="3">
    <location>
        <begin position="156"/>
        <end position="249"/>
    </location>
</feature>
<evidence type="ECO:0000313" key="5">
    <source>
        <dbReference type="Proteomes" id="UP000001508"/>
    </source>
</evidence>
<dbReference type="PANTHER" id="PTHR35038:SF6">
    <property type="entry name" value="SURFACE LOCALIZED DECAHEME CYTOCHROME C LIPOPROTEIN"/>
    <property type="match status" value="1"/>
</dbReference>
<dbReference type="PANTHER" id="PTHR35038">
    <property type="entry name" value="DISSIMILATORY SULFITE REDUCTASE SIRA"/>
    <property type="match status" value="1"/>
</dbReference>
<dbReference type="EMBL" id="CP001940">
    <property type="protein sequence ID" value="ADH85453.1"/>
    <property type="molecule type" value="Genomic_DNA"/>
</dbReference>
<evidence type="ECO:0000256" key="1">
    <source>
        <dbReference type="ARBA" id="ARBA00022729"/>
    </source>
</evidence>
<dbReference type="RefSeq" id="WP_013162983.1">
    <property type="nucleotide sequence ID" value="NC_014216.1"/>
</dbReference>
<dbReference type="KEGG" id="dak:DaAHT2_0749"/>
<dbReference type="InterPro" id="IPR010177">
    <property type="entry name" value="Paired_CXXCH_1"/>
</dbReference>
<proteinExistence type="predicted"/>
<evidence type="ECO:0000259" key="3">
    <source>
        <dbReference type="PROSITE" id="PS50853"/>
    </source>
</evidence>
<keyword evidence="1" id="KW-0732">Signal</keyword>
<protein>
    <submittedName>
        <fullName evidence="4">Doubled CXXCH domain protein</fullName>
    </submittedName>
</protein>
<dbReference type="HOGENOM" id="CLU_699663_0_0_7"/>
<gene>
    <name evidence="4" type="ordered locus">DaAHT2_0749</name>
</gene>
<dbReference type="PROSITE" id="PS50853">
    <property type="entry name" value="FN3"/>
    <property type="match status" value="1"/>
</dbReference>
<feature type="region of interest" description="Disordered" evidence="2">
    <location>
        <begin position="246"/>
        <end position="269"/>
    </location>
</feature>
<reference evidence="5" key="1">
    <citation type="submission" date="2010-02" db="EMBL/GenBank/DDBJ databases">
        <title>Complete sequence of Desulfurivibrio alkaliphilus AHT2.</title>
        <authorList>
            <consortium name="US DOE Joint Genome Institute"/>
            <person name="Pitluck S."/>
            <person name="Chertkov O."/>
            <person name="Detter J.C."/>
            <person name="Han C."/>
            <person name="Tapia R."/>
            <person name="Larimer F."/>
            <person name="Land M."/>
            <person name="Hauser L."/>
            <person name="Kyrpides N."/>
            <person name="Mikhailova N."/>
            <person name="Sorokin D.Y."/>
            <person name="Muyzer G."/>
            <person name="Woyke T."/>
        </authorList>
    </citation>
    <scope>NUCLEOTIDE SEQUENCE [LARGE SCALE GENOMIC DNA]</scope>
    <source>
        <strain evidence="5">DSM 19089 / UNIQEM U267 / AHT2</strain>
    </source>
</reference>
<sequence>MKSRLYDNSPTPTARLRPAVTIAALLLYASLLPIATSSLSGGAAPAAAAGQQCCDCHQEVCAETDHRLAHAPFKEQRCTLCHVKAASPPPADRREVPGATFASWQTARDHYFLLPLAMAERELTIVANGPDVTPLRTTLLLPPLVAIPLLSPPAAPPQIINLQVEEIKRGVVWSATVSWQTDHVTSAGVKYGHRQLDQRRFDDEYHGTEHRMVISGLQPEQTYRLVALARDLFGNRTTSAEITFSTRDYRPTPPVSRERAATTAGAARPRLQGEVQQLPDRLLLHLQSEHPVTMMLAAPASTKQREPEHPAMADERFTSLEVCYQCHEKLKGPLSHPVDVLPPSGMSIDRQTYRLLADGRLSCISCHQPHTGAPPYRLARKNQRRLCLGCHADY</sequence>
<name>D6Z1M8_DESAT</name>
<dbReference type="Proteomes" id="UP000001508">
    <property type="component" value="Chromosome"/>
</dbReference>
<dbReference type="STRING" id="589865.DaAHT2_0749"/>
<dbReference type="GO" id="GO:0016491">
    <property type="term" value="F:oxidoreductase activity"/>
    <property type="evidence" value="ECO:0007669"/>
    <property type="project" value="TreeGrafter"/>
</dbReference>
<accession>D6Z1M8</accession>
<keyword evidence="5" id="KW-1185">Reference proteome</keyword>
<dbReference type="InterPro" id="IPR051829">
    <property type="entry name" value="Multiheme_Cytochr_ET"/>
</dbReference>
<dbReference type="InterPro" id="IPR013783">
    <property type="entry name" value="Ig-like_fold"/>
</dbReference>
<evidence type="ECO:0000256" key="2">
    <source>
        <dbReference type="SAM" id="MobiDB-lite"/>
    </source>
</evidence>
<dbReference type="InterPro" id="IPR003961">
    <property type="entry name" value="FN3_dom"/>
</dbReference>
<dbReference type="eggNOG" id="ENOG5033FGE">
    <property type="taxonomic scope" value="Bacteria"/>
</dbReference>
<dbReference type="Gene3D" id="2.60.40.10">
    <property type="entry name" value="Immunoglobulins"/>
    <property type="match status" value="1"/>
</dbReference>
<dbReference type="NCBIfam" id="TIGR01905">
    <property type="entry name" value="paired_CXXCH_1"/>
    <property type="match status" value="1"/>
</dbReference>
<dbReference type="Pfam" id="PF09699">
    <property type="entry name" value="Paired_CXXCH_1"/>
    <property type="match status" value="1"/>
</dbReference>
<evidence type="ECO:0000313" key="4">
    <source>
        <dbReference type="EMBL" id="ADH85453.1"/>
    </source>
</evidence>